<dbReference type="PIRSF" id="PIRSF005023">
    <property type="entry name" value="CODH"/>
    <property type="match status" value="1"/>
</dbReference>
<keyword evidence="2 9" id="KW-0004">4Fe-4S</keyword>
<keyword evidence="4 9" id="KW-0479">Metal-binding</keyword>
<dbReference type="InterPro" id="IPR004137">
    <property type="entry name" value="HCP/CODH"/>
</dbReference>
<dbReference type="Proteomes" id="UP000317315">
    <property type="component" value="Unassembled WGS sequence"/>
</dbReference>
<reference evidence="11 12" key="1">
    <citation type="submission" date="2017-05" db="EMBL/GenBank/DDBJ databases">
        <authorList>
            <person name="Varghese N."/>
            <person name="Submissions S."/>
        </authorList>
    </citation>
    <scope>NUCLEOTIDE SEQUENCE [LARGE SCALE GENOMIC DNA]</scope>
    <source>
        <strain evidence="11 12">DSM 16304</strain>
    </source>
</reference>
<feature type="binding site" evidence="10">
    <location>
        <position position="472"/>
    </location>
    <ligand>
        <name>[Ni-4Fe-4S] cluster</name>
        <dbReference type="ChEBI" id="CHEBI:47739"/>
    </ligand>
</feature>
<keyword evidence="7 9" id="KW-0411">Iron-sulfur</keyword>
<dbReference type="InterPro" id="IPR016101">
    <property type="entry name" value="CO_DH_a-bundle"/>
</dbReference>
<feature type="binding site" evidence="10">
    <location>
        <position position="67"/>
    </location>
    <ligand>
        <name>[4Fe-4S] cluster</name>
        <dbReference type="ChEBI" id="CHEBI:49883"/>
        <label>1</label>
        <note>ligand shared between dimeric partners</note>
    </ligand>
</feature>
<evidence type="ECO:0000256" key="2">
    <source>
        <dbReference type="ARBA" id="ARBA00022485"/>
    </source>
</evidence>
<evidence type="ECO:0000313" key="12">
    <source>
        <dbReference type="Proteomes" id="UP000317315"/>
    </source>
</evidence>
<keyword evidence="6 9" id="KW-0408">Iron</keyword>
<dbReference type="GO" id="GO:0016151">
    <property type="term" value="F:nickel cation binding"/>
    <property type="evidence" value="ECO:0007669"/>
    <property type="project" value="InterPro"/>
</dbReference>
<keyword evidence="12" id="KW-1185">Reference proteome</keyword>
<evidence type="ECO:0000256" key="8">
    <source>
        <dbReference type="ARBA" id="ARBA00048733"/>
    </source>
</evidence>
<gene>
    <name evidence="11" type="ORF">SAMN06269117_1205</name>
</gene>
<evidence type="ECO:0000256" key="10">
    <source>
        <dbReference type="PIRSR" id="PIRSR005023-1"/>
    </source>
</evidence>
<dbReference type="GO" id="GO:0006091">
    <property type="term" value="P:generation of precursor metabolites and energy"/>
    <property type="evidence" value="ECO:0007669"/>
    <property type="project" value="InterPro"/>
</dbReference>
<dbReference type="GO" id="GO:0004601">
    <property type="term" value="F:peroxidase activity"/>
    <property type="evidence" value="ECO:0007669"/>
    <property type="project" value="TreeGrafter"/>
</dbReference>
<dbReference type="EMBL" id="FXTM01000020">
    <property type="protein sequence ID" value="SMO69707.1"/>
    <property type="molecule type" value="Genomic_DNA"/>
</dbReference>
<dbReference type="InterPro" id="IPR011254">
    <property type="entry name" value="Prismane-like_sf"/>
</dbReference>
<dbReference type="GO" id="GO:0051539">
    <property type="term" value="F:4 iron, 4 sulfur cluster binding"/>
    <property type="evidence" value="ECO:0007669"/>
    <property type="project" value="UniProtKB-UniRule"/>
</dbReference>
<comment type="catalytic activity">
    <reaction evidence="8 9">
        <text>CO + 2 oxidized [2Fe-2S]-[ferredoxin] + H2O = 2 reduced [2Fe-2S]-[ferredoxin] + CO2 + 2 H(+)</text>
        <dbReference type="Rhea" id="RHEA:21040"/>
        <dbReference type="Rhea" id="RHEA-COMP:10000"/>
        <dbReference type="Rhea" id="RHEA-COMP:10001"/>
        <dbReference type="ChEBI" id="CHEBI:15377"/>
        <dbReference type="ChEBI" id="CHEBI:15378"/>
        <dbReference type="ChEBI" id="CHEBI:16526"/>
        <dbReference type="ChEBI" id="CHEBI:17245"/>
        <dbReference type="ChEBI" id="CHEBI:33737"/>
        <dbReference type="ChEBI" id="CHEBI:33738"/>
        <dbReference type="EC" id="1.2.7.4"/>
    </reaction>
</comment>
<dbReference type="PANTHER" id="PTHR30109:SF4">
    <property type="entry name" value="CARBON MONOXIDE DEHYDROGENASE"/>
    <property type="match status" value="1"/>
</dbReference>
<evidence type="ECO:0000256" key="7">
    <source>
        <dbReference type="ARBA" id="ARBA00023014"/>
    </source>
</evidence>
<dbReference type="Gene3D" id="1.20.1270.30">
    <property type="match status" value="1"/>
</dbReference>
<dbReference type="EC" id="1.2.7.4" evidence="9"/>
<evidence type="ECO:0000256" key="6">
    <source>
        <dbReference type="ARBA" id="ARBA00023004"/>
    </source>
</evidence>
<evidence type="ECO:0000256" key="4">
    <source>
        <dbReference type="ARBA" id="ARBA00022723"/>
    </source>
</evidence>
<dbReference type="AlphaFoldDB" id="A0A521DD96"/>
<dbReference type="OrthoDB" id="5478720at2"/>
<dbReference type="NCBIfam" id="TIGR01702">
    <property type="entry name" value="CO_DH_cata"/>
    <property type="match status" value="1"/>
</dbReference>
<dbReference type="GO" id="GO:0043885">
    <property type="term" value="F:anaerobic carbon-monoxide dehydrogenase activity"/>
    <property type="evidence" value="ECO:0007669"/>
    <property type="project" value="UniProtKB-UniRule"/>
</dbReference>
<evidence type="ECO:0000256" key="3">
    <source>
        <dbReference type="ARBA" id="ARBA00022596"/>
    </source>
</evidence>
<protein>
    <recommendedName>
        <fullName evidence="9">Carbon monoxide dehydrogenase</fullName>
        <ecNumber evidence="9">1.2.7.4</ecNumber>
    </recommendedName>
</protein>
<organism evidence="11 12">
    <name type="scientific">Balnearium lithotrophicum</name>
    <dbReference type="NCBI Taxonomy" id="223788"/>
    <lineage>
        <taxon>Bacteria</taxon>
        <taxon>Pseudomonadati</taxon>
        <taxon>Aquificota</taxon>
        <taxon>Aquificia</taxon>
        <taxon>Desulfurobacteriales</taxon>
        <taxon>Desulfurobacteriaceae</taxon>
        <taxon>Balnearium</taxon>
    </lineage>
</organism>
<dbReference type="Gene3D" id="3.40.50.2030">
    <property type="match status" value="2"/>
</dbReference>
<feature type="binding site" evidence="10">
    <location>
        <position position="84"/>
    </location>
    <ligand>
        <name>[4Fe-4S] cluster</name>
        <dbReference type="ChEBI" id="CHEBI:49883"/>
        <label>2</label>
    </ligand>
</feature>
<evidence type="ECO:0000313" key="11">
    <source>
        <dbReference type="EMBL" id="SMO69707.1"/>
    </source>
</evidence>
<dbReference type="PANTHER" id="PTHR30109">
    <property type="entry name" value="HYDROXYLAMINE REDUCTASE"/>
    <property type="match status" value="1"/>
</dbReference>
<feature type="binding site" evidence="10">
    <location>
        <position position="95"/>
    </location>
    <ligand>
        <name>[4Fe-4S] cluster</name>
        <dbReference type="ChEBI" id="CHEBI:49883"/>
        <label>2</label>
    </ligand>
</feature>
<feature type="binding site" evidence="10">
    <location>
        <position position="79"/>
    </location>
    <ligand>
        <name>[4Fe-4S] cluster</name>
        <dbReference type="ChEBI" id="CHEBI:49883"/>
        <label>2</label>
    </ligand>
</feature>
<dbReference type="SUPFAM" id="SSF56821">
    <property type="entry name" value="Prismane protein-like"/>
    <property type="match status" value="1"/>
</dbReference>
<dbReference type="InterPro" id="IPR016099">
    <property type="entry name" value="Prismane-like_a/b-sand"/>
</dbReference>
<dbReference type="RefSeq" id="WP_142935952.1">
    <property type="nucleotide sequence ID" value="NZ_FXTM01000020.1"/>
</dbReference>
<feature type="binding site" evidence="10">
    <location>
        <position position="284"/>
    </location>
    <ligand>
        <name>[Ni-4Fe-4S] cluster</name>
        <dbReference type="ChEBI" id="CHEBI:47739"/>
    </ligand>
</feature>
<sequence>MFGFFKKGNGGKKEEQQNFCVESDLSTGVGLKMPSIHQSVNFMYQKVKEAGLSNVADRFEAMEKVRCKFCKEGVSCQLCSMGPCRITPQTPRGVCGIDAHGIVMRNLLIKANMGLAAYTYHCREAALTLLETARGNTVYEIKDPSKIDALAQILGVDTSLPLDSKAEKVAQRVLETLSENKTSTFVEALAPETRKEVFKKLGITPKGPMNELVDSVTRSMTNIDGDYITLALAALRNGVASAFGSLVPLEMIQDALYGTPSPHECTVDFGVLDPDYVNILPNGHEPFVGMALVKLAKDEKFQKMAREAGAKGLKIVGSIETGQEMMARLECDDVFAGLTSNWISIEYFLSTGAVDAFVMDMNCSLANLKEYADKYNFKLIAVSNIIGVPGSIRLEYEPGNESKVAEEIIKLAIENFKERRNKQKADVSKFKQKALVGFSAEAIVNALGGSLDPLLEVIKSGDIKGIAALVNCTSLGNGPQDSVTVQIAKELIKRDILVIGAGCGNAGMQQEGLETLEAAEKFAGPKLAGVCKALGIPPVLSFGTCTDTGRIIMTAVAIANALGVDPSQLPAVVTAPEYMEQKAVIDGFSAVAMGFYTHVSPVPPVTGSDKVVKLLTEEVEGLTGGKIAVGDDPVEAAKAMEEHIMKKRELLGI</sequence>
<evidence type="ECO:0000256" key="9">
    <source>
        <dbReference type="PIRNR" id="PIRNR005023"/>
    </source>
</evidence>
<keyword evidence="5 9" id="KW-0560">Oxidoreductase</keyword>
<dbReference type="GO" id="GO:0050418">
    <property type="term" value="F:hydroxylamine reductase activity"/>
    <property type="evidence" value="ECO:0007669"/>
    <property type="project" value="TreeGrafter"/>
</dbReference>
<feature type="binding site" evidence="10">
    <location>
        <position position="503"/>
    </location>
    <ligand>
        <name>[Ni-4Fe-4S] cluster</name>
        <dbReference type="ChEBI" id="CHEBI:47739"/>
    </ligand>
</feature>
<dbReference type="GO" id="GO:0042542">
    <property type="term" value="P:response to hydrogen peroxide"/>
    <property type="evidence" value="ECO:0007669"/>
    <property type="project" value="TreeGrafter"/>
</dbReference>
<comment type="cofactor">
    <cofactor evidence="1">
        <name>[4Fe-4S] cluster</name>
        <dbReference type="ChEBI" id="CHEBI:49883"/>
    </cofactor>
</comment>
<feature type="binding site" evidence="10">
    <location>
        <position position="76"/>
    </location>
    <ligand>
        <name>[4Fe-4S] cluster</name>
        <dbReference type="ChEBI" id="CHEBI:49883"/>
        <label>2</label>
    </ligand>
</feature>
<accession>A0A521DD96</accession>
<keyword evidence="3 10" id="KW-0533">Nickel</keyword>
<proteinExistence type="predicted"/>
<feature type="binding site" evidence="10">
    <location>
        <position position="363"/>
    </location>
    <ligand>
        <name>[Ni-4Fe-4S] cluster</name>
        <dbReference type="ChEBI" id="CHEBI:47739"/>
    </ligand>
</feature>
<feature type="binding site" evidence="10">
    <location>
        <position position="545"/>
    </location>
    <ligand>
        <name>[Ni-4Fe-4S] cluster</name>
        <dbReference type="ChEBI" id="CHEBI:47739"/>
    </ligand>
</feature>
<evidence type="ECO:0000256" key="5">
    <source>
        <dbReference type="ARBA" id="ARBA00023002"/>
    </source>
</evidence>
<dbReference type="Pfam" id="PF03063">
    <property type="entry name" value="Prismane"/>
    <property type="match status" value="1"/>
</dbReference>
<dbReference type="InterPro" id="IPR010047">
    <property type="entry name" value="CODH"/>
</dbReference>
<name>A0A521DD96_9BACT</name>
<evidence type="ECO:0000256" key="1">
    <source>
        <dbReference type="ARBA" id="ARBA00001966"/>
    </source>
</evidence>